<feature type="compositionally biased region" description="Low complexity" evidence="1">
    <location>
        <begin position="243"/>
        <end position="284"/>
    </location>
</feature>
<feature type="compositionally biased region" description="Polar residues" evidence="1">
    <location>
        <begin position="202"/>
        <end position="216"/>
    </location>
</feature>
<evidence type="ECO:0000313" key="3">
    <source>
        <dbReference type="Proteomes" id="UP000015105"/>
    </source>
</evidence>
<name>A0A453FLU2_AEGTS</name>
<feature type="region of interest" description="Disordered" evidence="1">
    <location>
        <begin position="92"/>
        <end position="147"/>
    </location>
</feature>
<accession>A0A453FLU2</accession>
<reference evidence="2" key="3">
    <citation type="journal article" date="2017" name="Nature">
        <title>Genome sequence of the progenitor of the wheat D genome Aegilops tauschii.</title>
        <authorList>
            <person name="Luo M.C."/>
            <person name="Gu Y.Q."/>
            <person name="Puiu D."/>
            <person name="Wang H."/>
            <person name="Twardziok S.O."/>
            <person name="Deal K.R."/>
            <person name="Huo N."/>
            <person name="Zhu T."/>
            <person name="Wang L."/>
            <person name="Wang Y."/>
            <person name="McGuire P.E."/>
            <person name="Liu S."/>
            <person name="Long H."/>
            <person name="Ramasamy R.K."/>
            <person name="Rodriguez J.C."/>
            <person name="Van S.L."/>
            <person name="Yuan L."/>
            <person name="Wang Z."/>
            <person name="Xia Z."/>
            <person name="Xiao L."/>
            <person name="Anderson O.D."/>
            <person name="Ouyang S."/>
            <person name="Liang Y."/>
            <person name="Zimin A.V."/>
            <person name="Pertea G."/>
            <person name="Qi P."/>
            <person name="Bennetzen J.L."/>
            <person name="Dai X."/>
            <person name="Dawson M.W."/>
            <person name="Muller H.G."/>
            <person name="Kugler K."/>
            <person name="Rivarola-Duarte L."/>
            <person name="Spannagl M."/>
            <person name="Mayer K.F.X."/>
            <person name="Lu F.H."/>
            <person name="Bevan M.W."/>
            <person name="Leroy P."/>
            <person name="Li P."/>
            <person name="You F.M."/>
            <person name="Sun Q."/>
            <person name="Liu Z."/>
            <person name="Lyons E."/>
            <person name="Wicker T."/>
            <person name="Salzberg S.L."/>
            <person name="Devos K.M."/>
            <person name="Dvorak J."/>
        </authorList>
    </citation>
    <scope>NUCLEOTIDE SEQUENCE [LARGE SCALE GENOMIC DNA]</scope>
    <source>
        <strain evidence="2">cv. AL8/78</strain>
    </source>
</reference>
<keyword evidence="3" id="KW-1185">Reference proteome</keyword>
<feature type="compositionally biased region" description="Gly residues" evidence="1">
    <location>
        <begin position="133"/>
        <end position="143"/>
    </location>
</feature>
<protein>
    <submittedName>
        <fullName evidence="2">Uncharacterized protein</fullName>
    </submittedName>
</protein>
<reference evidence="2" key="4">
    <citation type="submission" date="2019-03" db="UniProtKB">
        <authorList>
            <consortium name="EnsemblPlants"/>
        </authorList>
    </citation>
    <scope>IDENTIFICATION</scope>
</reference>
<feature type="region of interest" description="Disordered" evidence="1">
    <location>
        <begin position="175"/>
        <end position="296"/>
    </location>
</feature>
<reference evidence="3" key="2">
    <citation type="journal article" date="2017" name="Nat. Plants">
        <title>The Aegilops tauschii genome reveals multiple impacts of transposons.</title>
        <authorList>
            <person name="Zhao G."/>
            <person name="Zou C."/>
            <person name="Li K."/>
            <person name="Wang K."/>
            <person name="Li T."/>
            <person name="Gao L."/>
            <person name="Zhang X."/>
            <person name="Wang H."/>
            <person name="Yang Z."/>
            <person name="Liu X."/>
            <person name="Jiang W."/>
            <person name="Mao L."/>
            <person name="Kong X."/>
            <person name="Jiao Y."/>
            <person name="Jia J."/>
        </authorList>
    </citation>
    <scope>NUCLEOTIDE SEQUENCE [LARGE SCALE GENOMIC DNA]</scope>
    <source>
        <strain evidence="3">cv. AL8/78</strain>
    </source>
</reference>
<dbReference type="Proteomes" id="UP000015105">
    <property type="component" value="Chromosome 3D"/>
</dbReference>
<evidence type="ECO:0000313" key="2">
    <source>
        <dbReference type="EnsemblPlants" id="AET3Gv20717400.1"/>
    </source>
</evidence>
<reference evidence="2" key="5">
    <citation type="journal article" date="2021" name="G3 (Bethesda)">
        <title>Aegilops tauschii genome assembly Aet v5.0 features greater sequence contiguity and improved annotation.</title>
        <authorList>
            <person name="Wang L."/>
            <person name="Zhu T."/>
            <person name="Rodriguez J.C."/>
            <person name="Deal K.R."/>
            <person name="Dubcovsky J."/>
            <person name="McGuire P.E."/>
            <person name="Lux T."/>
            <person name="Spannagl M."/>
            <person name="Mayer K.F.X."/>
            <person name="Baldrich P."/>
            <person name="Meyers B.C."/>
            <person name="Huo N."/>
            <person name="Gu Y.Q."/>
            <person name="Zhou H."/>
            <person name="Devos K.M."/>
            <person name="Bennetzen J.L."/>
            <person name="Unver T."/>
            <person name="Budak H."/>
            <person name="Gulick P.J."/>
            <person name="Galiba G."/>
            <person name="Kalapos B."/>
            <person name="Nelson D.R."/>
            <person name="Li P."/>
            <person name="You F.M."/>
            <person name="Luo M.C."/>
            <person name="Dvorak J."/>
        </authorList>
    </citation>
    <scope>NUCLEOTIDE SEQUENCE [LARGE SCALE GENOMIC DNA]</scope>
    <source>
        <strain evidence="2">cv. AL8/78</strain>
    </source>
</reference>
<proteinExistence type="predicted"/>
<dbReference type="AlphaFoldDB" id="A0A453FLU2"/>
<evidence type="ECO:0000256" key="1">
    <source>
        <dbReference type="SAM" id="MobiDB-lite"/>
    </source>
</evidence>
<reference evidence="3" key="1">
    <citation type="journal article" date="2014" name="Science">
        <title>Ancient hybridizations among the ancestral genomes of bread wheat.</title>
        <authorList>
            <consortium name="International Wheat Genome Sequencing Consortium,"/>
            <person name="Marcussen T."/>
            <person name="Sandve S.R."/>
            <person name="Heier L."/>
            <person name="Spannagl M."/>
            <person name="Pfeifer M."/>
            <person name="Jakobsen K.S."/>
            <person name="Wulff B.B."/>
            <person name="Steuernagel B."/>
            <person name="Mayer K.F."/>
            <person name="Olsen O.A."/>
        </authorList>
    </citation>
    <scope>NUCLEOTIDE SEQUENCE [LARGE SCALE GENOMIC DNA]</scope>
    <source>
        <strain evidence="3">cv. AL8/78</strain>
    </source>
</reference>
<feature type="compositionally biased region" description="Low complexity" evidence="1">
    <location>
        <begin position="96"/>
        <end position="109"/>
    </location>
</feature>
<feature type="compositionally biased region" description="Low complexity" evidence="1">
    <location>
        <begin position="185"/>
        <end position="201"/>
    </location>
</feature>
<dbReference type="Gramene" id="AET3Gv20717400.1">
    <property type="protein sequence ID" value="AET3Gv20717400.1"/>
    <property type="gene ID" value="AET3Gv20717400"/>
</dbReference>
<organism evidence="2 3">
    <name type="scientific">Aegilops tauschii subsp. strangulata</name>
    <name type="common">Goatgrass</name>
    <dbReference type="NCBI Taxonomy" id="200361"/>
    <lineage>
        <taxon>Eukaryota</taxon>
        <taxon>Viridiplantae</taxon>
        <taxon>Streptophyta</taxon>
        <taxon>Embryophyta</taxon>
        <taxon>Tracheophyta</taxon>
        <taxon>Spermatophyta</taxon>
        <taxon>Magnoliopsida</taxon>
        <taxon>Liliopsida</taxon>
        <taxon>Poales</taxon>
        <taxon>Poaceae</taxon>
        <taxon>BOP clade</taxon>
        <taxon>Pooideae</taxon>
        <taxon>Triticodae</taxon>
        <taxon>Triticeae</taxon>
        <taxon>Triticinae</taxon>
        <taxon>Aegilops</taxon>
    </lineage>
</organism>
<sequence length="296" mass="32077">MIGDDWLQQVMPSRCSNQRADGPDDAELKAPISMKRLRDARQFFRLPVVIERCSLAVRGIRGRHCWQQRLGRHRGRAEDNAAAEGGAKVSAFHLRSTPSSMPSSPVGSSMRRLRSSLKERRTSEGEWWEMSPAGGGGEAGGGATERRETMARVGERIWPSAWMGLTMPPSTRRAMWASAPRPRDGAAACGEPAEAGAGSSGMTQSTRTKTESTSGTRPWKRRETSAQRPSALTSPMRLKTSRSTASGRRSNWSSSPSSATASPAAAAAHGHPSRPSSIRPSQASRQRRSGSGERRE</sequence>
<dbReference type="EnsemblPlants" id="AET3Gv20717400.1">
    <property type="protein sequence ID" value="AET3Gv20717400.1"/>
    <property type="gene ID" value="AET3Gv20717400"/>
</dbReference>